<dbReference type="STRING" id="657014.SAMN04488092_10383"/>
<keyword evidence="4" id="KW-1185">Reference proteome</keyword>
<dbReference type="Pfam" id="PF00106">
    <property type="entry name" value="adh_short"/>
    <property type="match status" value="1"/>
</dbReference>
<dbReference type="InterPro" id="IPR002347">
    <property type="entry name" value="SDR_fam"/>
</dbReference>
<dbReference type="Proteomes" id="UP000198634">
    <property type="component" value="Unassembled WGS sequence"/>
</dbReference>
<dbReference type="PANTHER" id="PTHR44196">
    <property type="entry name" value="DEHYDROGENASE/REDUCTASE SDR FAMILY MEMBER 7B"/>
    <property type="match status" value="1"/>
</dbReference>
<dbReference type="GO" id="GO:0016020">
    <property type="term" value="C:membrane"/>
    <property type="evidence" value="ECO:0007669"/>
    <property type="project" value="TreeGrafter"/>
</dbReference>
<dbReference type="OrthoDB" id="8280747at2"/>
<keyword evidence="2" id="KW-0560">Oxidoreductase</keyword>
<evidence type="ECO:0000256" key="2">
    <source>
        <dbReference type="ARBA" id="ARBA00023002"/>
    </source>
</evidence>
<dbReference type="CDD" id="cd05233">
    <property type="entry name" value="SDR_c"/>
    <property type="match status" value="1"/>
</dbReference>
<dbReference type="InterPro" id="IPR036291">
    <property type="entry name" value="NAD(P)-bd_dom_sf"/>
</dbReference>
<name>A0A1H9C127_9RHOB</name>
<dbReference type="PANTHER" id="PTHR44196:SF1">
    <property type="entry name" value="DEHYDROGENASE_REDUCTASE SDR FAMILY MEMBER 7B"/>
    <property type="match status" value="1"/>
</dbReference>
<dbReference type="EMBL" id="FOEP01000003">
    <property type="protein sequence ID" value="SEP94822.1"/>
    <property type="molecule type" value="Genomic_DNA"/>
</dbReference>
<dbReference type="Gene3D" id="3.40.50.720">
    <property type="entry name" value="NAD(P)-binding Rossmann-like Domain"/>
    <property type="match status" value="1"/>
</dbReference>
<evidence type="ECO:0000313" key="4">
    <source>
        <dbReference type="Proteomes" id="UP000198634"/>
    </source>
</evidence>
<dbReference type="GO" id="GO:0016491">
    <property type="term" value="F:oxidoreductase activity"/>
    <property type="evidence" value="ECO:0007669"/>
    <property type="project" value="UniProtKB-KW"/>
</dbReference>
<gene>
    <name evidence="3" type="ORF">SAMN04488092_10383</name>
</gene>
<protein>
    <submittedName>
        <fullName evidence="3">NADP-dependent 3-hydroxy acid dehydrogenase YdfG</fullName>
    </submittedName>
</protein>
<dbReference type="PRINTS" id="PR00081">
    <property type="entry name" value="GDHRDH"/>
</dbReference>
<dbReference type="AlphaFoldDB" id="A0A1H9C127"/>
<organism evidence="3 4">
    <name type="scientific">Thalassovita taeanensis</name>
    <dbReference type="NCBI Taxonomy" id="657014"/>
    <lineage>
        <taxon>Bacteria</taxon>
        <taxon>Pseudomonadati</taxon>
        <taxon>Pseudomonadota</taxon>
        <taxon>Alphaproteobacteria</taxon>
        <taxon>Rhodobacterales</taxon>
        <taxon>Roseobacteraceae</taxon>
        <taxon>Thalassovita</taxon>
    </lineage>
</organism>
<dbReference type="RefSeq" id="WP_090269083.1">
    <property type="nucleotide sequence ID" value="NZ_FOEP01000003.1"/>
</dbReference>
<comment type="similarity">
    <text evidence="1">Belongs to the short-chain dehydrogenases/reductases (SDR) family.</text>
</comment>
<sequence>MARSDPRLTGGVAVITGAGGGLGRALAVELSARGMQVVGFGRRADALEETGALAGARFQPMALDVADSIAVQEGFDRITAQYGAPCLLINNAAVYPRRDLLVETPESFMQSVAINLGGVVACTHAALQGMVQTGFGRIMTVSTFADIAPLPASSAYAVSKGAARIYTRAALADLADRFPDIVLNDWMPGMLATQMGVADGLPPAQAARWGAELALWHDPALSGSIFERGREILPPRSLKGRVKDALMFRRRTKPRMLD</sequence>
<reference evidence="3 4" key="1">
    <citation type="submission" date="2016-10" db="EMBL/GenBank/DDBJ databases">
        <authorList>
            <person name="de Groot N.N."/>
        </authorList>
    </citation>
    <scope>NUCLEOTIDE SEQUENCE [LARGE SCALE GENOMIC DNA]</scope>
    <source>
        <strain evidence="3 4">DSM 22007</strain>
    </source>
</reference>
<proteinExistence type="inferred from homology"/>
<evidence type="ECO:0000313" key="3">
    <source>
        <dbReference type="EMBL" id="SEP94822.1"/>
    </source>
</evidence>
<dbReference type="SUPFAM" id="SSF51735">
    <property type="entry name" value="NAD(P)-binding Rossmann-fold domains"/>
    <property type="match status" value="1"/>
</dbReference>
<evidence type="ECO:0000256" key="1">
    <source>
        <dbReference type="ARBA" id="ARBA00006484"/>
    </source>
</evidence>
<accession>A0A1H9C127</accession>